<dbReference type="Proteomes" id="UP000215256">
    <property type="component" value="Chromosome 1"/>
</dbReference>
<name>A0A248ULK5_9HYPH</name>
<dbReference type="KEGG" id="och:CES85_2170"/>
<evidence type="ECO:0000256" key="1">
    <source>
        <dbReference type="SAM" id="MobiDB-lite"/>
    </source>
</evidence>
<sequence length="42" mass="4804">MCLCLTRKMGQRKQTVQSGDKNKMPDQKSGNLLKFEAKYANI</sequence>
<reference evidence="2 3" key="1">
    <citation type="submission" date="2017-07" db="EMBL/GenBank/DDBJ databases">
        <title>Phylogenetic study on the rhizospheric bacterium Ochrobactrum sp. A44.</title>
        <authorList>
            <person name="Krzyzanowska D.M."/>
            <person name="Ossowicki A."/>
            <person name="Rajewska M."/>
            <person name="Maciag T."/>
            <person name="Kaczynski Z."/>
            <person name="Czerwicka M."/>
            <person name="Jafra S."/>
        </authorList>
    </citation>
    <scope>NUCLEOTIDE SEQUENCE [LARGE SCALE GENOMIC DNA]</scope>
    <source>
        <strain evidence="2 3">A44</strain>
    </source>
</reference>
<dbReference type="AlphaFoldDB" id="A0A248ULK5"/>
<dbReference type="EMBL" id="CP022604">
    <property type="protein sequence ID" value="ASV87554.1"/>
    <property type="molecule type" value="Genomic_DNA"/>
</dbReference>
<evidence type="ECO:0000313" key="3">
    <source>
        <dbReference type="Proteomes" id="UP000215256"/>
    </source>
</evidence>
<accession>A0A248ULK5</accession>
<proteinExistence type="predicted"/>
<protein>
    <submittedName>
        <fullName evidence="2">Uncharacterized protein</fullName>
    </submittedName>
</protein>
<feature type="region of interest" description="Disordered" evidence="1">
    <location>
        <begin position="8"/>
        <end position="28"/>
    </location>
</feature>
<evidence type="ECO:0000313" key="2">
    <source>
        <dbReference type="EMBL" id="ASV87554.1"/>
    </source>
</evidence>
<organism evidence="2 3">
    <name type="scientific">Ochrobactrum quorumnocens</name>
    <dbReference type="NCBI Taxonomy" id="271865"/>
    <lineage>
        <taxon>Bacteria</taxon>
        <taxon>Pseudomonadati</taxon>
        <taxon>Pseudomonadota</taxon>
        <taxon>Alphaproteobacteria</taxon>
        <taxon>Hyphomicrobiales</taxon>
        <taxon>Brucellaceae</taxon>
        <taxon>Brucella/Ochrobactrum group</taxon>
        <taxon>Ochrobactrum</taxon>
    </lineage>
</organism>
<gene>
    <name evidence="2" type="ORF">CES85_2170</name>
</gene>